<accession>A0ABY4RW23</accession>
<dbReference type="Pfam" id="PF07690">
    <property type="entry name" value="MFS_1"/>
    <property type="match status" value="1"/>
</dbReference>
<feature type="transmembrane region" description="Helical" evidence="7">
    <location>
        <begin position="110"/>
        <end position="133"/>
    </location>
</feature>
<evidence type="ECO:0000256" key="6">
    <source>
        <dbReference type="ARBA" id="ARBA00023136"/>
    </source>
</evidence>
<evidence type="ECO:0000256" key="2">
    <source>
        <dbReference type="ARBA" id="ARBA00022448"/>
    </source>
</evidence>
<feature type="transmembrane region" description="Helical" evidence="7">
    <location>
        <begin position="226"/>
        <end position="252"/>
    </location>
</feature>
<dbReference type="PROSITE" id="PS50850">
    <property type="entry name" value="MFS"/>
    <property type="match status" value="1"/>
</dbReference>
<proteinExistence type="predicted"/>
<evidence type="ECO:0000259" key="8">
    <source>
        <dbReference type="PROSITE" id="PS50850"/>
    </source>
</evidence>
<feature type="transmembrane region" description="Helical" evidence="7">
    <location>
        <begin position="382"/>
        <end position="402"/>
    </location>
</feature>
<sequence length="415" mass="44160">MQTHAAVKPARAPLSTNLKALNALYVTQFLSAFADNMSLLVIAGLLTRGGFSAESLALVTMAFFLPYIILAPFVGPFADKYPKSRVLIAGNAVKLLGIVLLLLIDTSGIVWLMLCYFTVGVGAVIYSPAKYGILPELTGTNEELFKANSRIEAYTILAILTGIGGGGAVVAAVPPVYASLVCAALYAISLAMTLRIPRIPGDASIRYAKEALLFYRSAGRLFRHPVTAFSLVGTGAFWMSSAVLRTAVLAWIPAALGYKEGDVRVSLLLATTSIGIIIGAFLAPRLVTLTHFYRSVRFGFIMAVLVLLFPWIHHTGVAIAFLLAVGCMGGVFIVPMNTVLQEEGLRIAGAGKTIAVQNLTENTLMLVGSALYYAAVNYGASISGAIVLQGGLLLLFLVYLGLRIGKVKPEVRQQN</sequence>
<feature type="transmembrane region" description="Helical" evidence="7">
    <location>
        <begin position="86"/>
        <end position="104"/>
    </location>
</feature>
<feature type="transmembrane region" description="Helical" evidence="7">
    <location>
        <begin position="359"/>
        <end position="376"/>
    </location>
</feature>
<comment type="subcellular location">
    <subcellularLocation>
        <location evidence="1">Cell membrane</location>
        <topology evidence="1">Multi-pass membrane protein</topology>
    </subcellularLocation>
</comment>
<feature type="transmembrane region" description="Helical" evidence="7">
    <location>
        <begin position="177"/>
        <end position="196"/>
    </location>
</feature>
<keyword evidence="2" id="KW-0813">Transport</keyword>
<feature type="transmembrane region" description="Helical" evidence="7">
    <location>
        <begin position="295"/>
        <end position="312"/>
    </location>
</feature>
<evidence type="ECO:0000256" key="3">
    <source>
        <dbReference type="ARBA" id="ARBA00022475"/>
    </source>
</evidence>
<feature type="transmembrane region" description="Helical" evidence="7">
    <location>
        <begin position="264"/>
        <end position="283"/>
    </location>
</feature>
<dbReference type="NCBIfam" id="NF008397">
    <property type="entry name" value="PRK11195.1"/>
    <property type="match status" value="1"/>
</dbReference>
<dbReference type="InterPro" id="IPR011701">
    <property type="entry name" value="MFS"/>
</dbReference>
<organism evidence="9 10">
    <name type="scientific">Paenibacillus konkukensis</name>
    <dbReference type="NCBI Taxonomy" id="2020716"/>
    <lineage>
        <taxon>Bacteria</taxon>
        <taxon>Bacillati</taxon>
        <taxon>Bacillota</taxon>
        <taxon>Bacilli</taxon>
        <taxon>Bacillales</taxon>
        <taxon>Paenibacillaceae</taxon>
        <taxon>Paenibacillus</taxon>
    </lineage>
</organism>
<keyword evidence="5 7" id="KW-1133">Transmembrane helix</keyword>
<protein>
    <submittedName>
        <fullName evidence="9">Lysophospholipid transporter LplT</fullName>
    </submittedName>
</protein>
<keyword evidence="6 7" id="KW-0472">Membrane</keyword>
<feature type="transmembrane region" description="Helical" evidence="7">
    <location>
        <begin position="318"/>
        <end position="339"/>
    </location>
</feature>
<feature type="transmembrane region" description="Helical" evidence="7">
    <location>
        <begin position="153"/>
        <end position="171"/>
    </location>
</feature>
<dbReference type="Gene3D" id="1.20.1250.20">
    <property type="entry name" value="MFS general substrate transporter like domains"/>
    <property type="match status" value="1"/>
</dbReference>
<dbReference type="SUPFAM" id="SSF103473">
    <property type="entry name" value="MFS general substrate transporter"/>
    <property type="match status" value="1"/>
</dbReference>
<keyword evidence="3" id="KW-1003">Cell membrane</keyword>
<dbReference type="CDD" id="cd06173">
    <property type="entry name" value="MFS_MefA_like"/>
    <property type="match status" value="1"/>
</dbReference>
<evidence type="ECO:0000256" key="7">
    <source>
        <dbReference type="SAM" id="Phobius"/>
    </source>
</evidence>
<evidence type="ECO:0000256" key="5">
    <source>
        <dbReference type="ARBA" id="ARBA00022989"/>
    </source>
</evidence>
<gene>
    <name evidence="9" type="primary">lplT</name>
    <name evidence="9" type="ORF">SK3146_05176</name>
</gene>
<dbReference type="InterPro" id="IPR036259">
    <property type="entry name" value="MFS_trans_sf"/>
</dbReference>
<evidence type="ECO:0000256" key="1">
    <source>
        <dbReference type="ARBA" id="ARBA00004651"/>
    </source>
</evidence>
<evidence type="ECO:0000256" key="4">
    <source>
        <dbReference type="ARBA" id="ARBA00022692"/>
    </source>
</evidence>
<evidence type="ECO:0000313" key="9">
    <source>
        <dbReference type="EMBL" id="UQZ85886.1"/>
    </source>
</evidence>
<feature type="domain" description="Major facilitator superfamily (MFS) profile" evidence="8">
    <location>
        <begin position="20"/>
        <end position="408"/>
    </location>
</feature>
<evidence type="ECO:0000313" key="10">
    <source>
        <dbReference type="Proteomes" id="UP001057134"/>
    </source>
</evidence>
<dbReference type="PANTHER" id="PTHR43266">
    <property type="entry name" value="MACROLIDE-EFFLUX PROTEIN"/>
    <property type="match status" value="1"/>
</dbReference>
<dbReference type="InterPro" id="IPR020846">
    <property type="entry name" value="MFS_dom"/>
</dbReference>
<dbReference type="EMBL" id="CP027059">
    <property type="protein sequence ID" value="UQZ85886.1"/>
    <property type="molecule type" value="Genomic_DNA"/>
</dbReference>
<reference evidence="9" key="2">
    <citation type="journal article" date="2021" name="J Anim Sci Technol">
        <title>Complete genome sequence of Paenibacillus konkukensis sp. nov. SK3146 as a potential probiotic strain.</title>
        <authorList>
            <person name="Jung H.I."/>
            <person name="Park S."/>
            <person name="Niu K.M."/>
            <person name="Lee S.W."/>
            <person name="Kothari D."/>
            <person name="Yi K.J."/>
            <person name="Kim S.K."/>
        </authorList>
    </citation>
    <scope>NUCLEOTIDE SEQUENCE</scope>
    <source>
        <strain evidence="9">SK3146</strain>
    </source>
</reference>
<dbReference type="PANTHER" id="PTHR43266:SF2">
    <property type="entry name" value="MAJOR FACILITATOR SUPERFAMILY (MFS) PROFILE DOMAIN-CONTAINING PROTEIN"/>
    <property type="match status" value="1"/>
</dbReference>
<name>A0ABY4RW23_9BACL</name>
<reference evidence="9" key="1">
    <citation type="submission" date="2018-02" db="EMBL/GenBank/DDBJ databases">
        <authorList>
            <person name="Kim S.-K."/>
            <person name="Jung H.-I."/>
            <person name="Lee S.-W."/>
        </authorList>
    </citation>
    <scope>NUCLEOTIDE SEQUENCE</scope>
    <source>
        <strain evidence="9">SK3146</strain>
    </source>
</reference>
<keyword evidence="10" id="KW-1185">Reference proteome</keyword>
<feature type="transmembrane region" description="Helical" evidence="7">
    <location>
        <begin position="21"/>
        <end position="43"/>
    </location>
</feature>
<dbReference type="Proteomes" id="UP001057134">
    <property type="component" value="Chromosome"/>
</dbReference>
<dbReference type="RefSeq" id="WP_249861471.1">
    <property type="nucleotide sequence ID" value="NZ_CP027059.1"/>
</dbReference>
<feature type="transmembrane region" description="Helical" evidence="7">
    <location>
        <begin position="55"/>
        <end position="74"/>
    </location>
</feature>
<keyword evidence="4 7" id="KW-0812">Transmembrane</keyword>